<reference evidence="1" key="1">
    <citation type="journal article" date="2015" name="Nature">
        <title>Complex archaea that bridge the gap between prokaryotes and eukaryotes.</title>
        <authorList>
            <person name="Spang A."/>
            <person name="Saw J.H."/>
            <person name="Jorgensen S.L."/>
            <person name="Zaremba-Niedzwiedzka K."/>
            <person name="Martijn J."/>
            <person name="Lind A.E."/>
            <person name="van Eijk R."/>
            <person name="Schleper C."/>
            <person name="Guy L."/>
            <person name="Ettema T.J."/>
        </authorList>
    </citation>
    <scope>NUCLEOTIDE SEQUENCE</scope>
</reference>
<comment type="caution">
    <text evidence="1">The sequence shown here is derived from an EMBL/GenBank/DDBJ whole genome shotgun (WGS) entry which is preliminary data.</text>
</comment>
<gene>
    <name evidence="1" type="ORF">LCGC14_0655480</name>
</gene>
<name>A0A0F9TGR7_9ZZZZ</name>
<dbReference type="Pfam" id="PF11348">
    <property type="entry name" value="DUF3150"/>
    <property type="match status" value="1"/>
</dbReference>
<evidence type="ECO:0008006" key="2">
    <source>
        <dbReference type="Google" id="ProtNLM"/>
    </source>
</evidence>
<proteinExistence type="predicted"/>
<sequence length="335" mass="38134">MEVLDQTVWIHINYRTWQGKKTLTRDELKRYADPSKTPPEDLITPGTKAIADPEKLKRINSLGKRIHRECEKVCLKAFGAYGTSIEAGETLLARLQDLKDKHQMLISEYLDSYEQSNIEWINEHPQWEDWLRNSMMSRGEIENRFKFEYQAYKISSGGQGALMNDGLIQEQNGLLGQLLSEIEKMANDAWVASYENRDKTGQKALSPIRMILNKLKTLSYISNKVNVLIKRVNDVLNSMPKSGPIEGADLSSVCGLLNLLGSSKRMTDFINQVPQHQNDVFDQVEENDDENLILSEPADTARNEEFEFDTNEESEVNVNTPSTSKPVAQPALFCF</sequence>
<evidence type="ECO:0000313" key="1">
    <source>
        <dbReference type="EMBL" id="KKN48166.1"/>
    </source>
</evidence>
<dbReference type="AlphaFoldDB" id="A0A0F9TGR7"/>
<accession>A0A0F9TGR7</accession>
<dbReference type="InterPro" id="IPR021496">
    <property type="entry name" value="DUF3150"/>
</dbReference>
<organism evidence="1">
    <name type="scientific">marine sediment metagenome</name>
    <dbReference type="NCBI Taxonomy" id="412755"/>
    <lineage>
        <taxon>unclassified sequences</taxon>
        <taxon>metagenomes</taxon>
        <taxon>ecological metagenomes</taxon>
    </lineage>
</organism>
<dbReference type="EMBL" id="LAZR01001234">
    <property type="protein sequence ID" value="KKN48166.1"/>
    <property type="molecule type" value="Genomic_DNA"/>
</dbReference>
<protein>
    <recommendedName>
        <fullName evidence="2">DUF3150 domain-containing protein</fullName>
    </recommendedName>
</protein>